<name>A0A1N6FLJ5_9PROT</name>
<proteinExistence type="predicted"/>
<feature type="domain" description="CHRD" evidence="2">
    <location>
        <begin position="80"/>
        <end position="243"/>
    </location>
</feature>
<gene>
    <name evidence="3" type="ORF">SAMN02743940_0302</name>
</gene>
<dbReference type="InterPro" id="IPR010895">
    <property type="entry name" value="CHRD"/>
</dbReference>
<keyword evidence="4" id="KW-1185">Reference proteome</keyword>
<evidence type="ECO:0000313" key="4">
    <source>
        <dbReference type="Proteomes" id="UP000185062"/>
    </source>
</evidence>
<feature type="signal peptide" evidence="1">
    <location>
        <begin position="1"/>
        <end position="23"/>
    </location>
</feature>
<organism evidence="3 4">
    <name type="scientific">Nitrosomonas cryotolerans ATCC 49181</name>
    <dbReference type="NCBI Taxonomy" id="1131553"/>
    <lineage>
        <taxon>Bacteria</taxon>
        <taxon>Pseudomonadati</taxon>
        <taxon>Pseudomonadota</taxon>
        <taxon>Betaproteobacteria</taxon>
        <taxon>Nitrosomonadales</taxon>
        <taxon>Nitrosomonadaceae</taxon>
        <taxon>Nitrosomonas</taxon>
    </lineage>
</organism>
<dbReference type="Proteomes" id="UP000185062">
    <property type="component" value="Unassembled WGS sequence"/>
</dbReference>
<keyword evidence="1" id="KW-0732">Signal</keyword>
<evidence type="ECO:0000313" key="3">
    <source>
        <dbReference type="EMBL" id="SIN96138.1"/>
    </source>
</evidence>
<sequence length="379" mass="41128">MKKFMATSIIGAGVLCFSLVSEADHLQIPNFNSANNTLILPNITVDSDPNQEFTNVGVTLERFTVSNANAPLVRGTPDYQTIRVALNPAEEITENITSAGGCRGIVRVVNSTRAIEAAIICENVTDIIQAHIHNGSINTDGPIILRMQIDNDQSDNKTLIQLSRNDCTARTFFSLGAVEGIPRIEGSCLNPLDQDGDGTADGSIDARTQLTLDEYDAFLRGELYFNVHTATNKGGELRAQIIPEQRTITSLTACSQVEEAATIPVEDELNSVGTDYATCTASYTVDLETRVITGYVLPDTETTIIANGIHIHQQTAEQRIGPIIISLQPTENGKWIVPDNTVLESEQLAAFVANQTYTNVHTERNLLGATRTQNTPTLN</sequence>
<dbReference type="STRING" id="44575.SAMN05216419_10191"/>
<dbReference type="Pfam" id="PF07452">
    <property type="entry name" value="CHRD"/>
    <property type="match status" value="2"/>
</dbReference>
<evidence type="ECO:0000256" key="1">
    <source>
        <dbReference type="SAM" id="SignalP"/>
    </source>
</evidence>
<dbReference type="SMART" id="SM00754">
    <property type="entry name" value="CHRD"/>
    <property type="match status" value="1"/>
</dbReference>
<dbReference type="RefSeq" id="WP_074202458.1">
    <property type="nucleotide sequence ID" value="NZ_FSRO01000001.1"/>
</dbReference>
<feature type="chain" id="PRO_5009935947" evidence="1">
    <location>
        <begin position="24"/>
        <end position="379"/>
    </location>
</feature>
<dbReference type="AlphaFoldDB" id="A0A1N6FLJ5"/>
<dbReference type="EMBL" id="FSRO01000001">
    <property type="protein sequence ID" value="SIN96138.1"/>
    <property type="molecule type" value="Genomic_DNA"/>
</dbReference>
<protein>
    <submittedName>
        <fullName evidence="3">CHRD domain-containing protein</fullName>
    </submittedName>
</protein>
<accession>A0A1N6FLJ5</accession>
<reference evidence="3 4" key="1">
    <citation type="submission" date="2016-12" db="EMBL/GenBank/DDBJ databases">
        <authorList>
            <person name="Song W.-J."/>
            <person name="Kurnit D.M."/>
        </authorList>
    </citation>
    <scope>NUCLEOTIDE SEQUENCE [LARGE SCALE GENOMIC DNA]</scope>
    <source>
        <strain evidence="3 4">ATCC 49181</strain>
    </source>
</reference>
<dbReference type="eggNOG" id="COG2335">
    <property type="taxonomic scope" value="Bacteria"/>
</dbReference>
<evidence type="ECO:0000259" key="2">
    <source>
        <dbReference type="SMART" id="SM00754"/>
    </source>
</evidence>